<dbReference type="InterPro" id="IPR002209">
    <property type="entry name" value="Fibroblast_GF_fam"/>
</dbReference>
<accession>A0ABD1JXU8</accession>
<dbReference type="PANTHER" id="PTHR11486">
    <property type="entry name" value="FIBROBLAST GROWTH FACTOR"/>
    <property type="match status" value="1"/>
</dbReference>
<dbReference type="InterPro" id="IPR008996">
    <property type="entry name" value="IL1/FGF"/>
</dbReference>
<evidence type="ECO:0000313" key="5">
    <source>
        <dbReference type="Proteomes" id="UP001591681"/>
    </source>
</evidence>
<organism evidence="4 5">
    <name type="scientific">Coilia grayii</name>
    <name type="common">Gray's grenadier anchovy</name>
    <dbReference type="NCBI Taxonomy" id="363190"/>
    <lineage>
        <taxon>Eukaryota</taxon>
        <taxon>Metazoa</taxon>
        <taxon>Chordata</taxon>
        <taxon>Craniata</taxon>
        <taxon>Vertebrata</taxon>
        <taxon>Euteleostomi</taxon>
        <taxon>Actinopterygii</taxon>
        <taxon>Neopterygii</taxon>
        <taxon>Teleostei</taxon>
        <taxon>Clupei</taxon>
        <taxon>Clupeiformes</taxon>
        <taxon>Clupeoidei</taxon>
        <taxon>Engraulidae</taxon>
        <taxon>Coilinae</taxon>
        <taxon>Coilia</taxon>
    </lineage>
</organism>
<dbReference type="GO" id="GO:0008083">
    <property type="term" value="F:growth factor activity"/>
    <property type="evidence" value="ECO:0007669"/>
    <property type="project" value="UniProtKB-KW"/>
</dbReference>
<dbReference type="PRINTS" id="PR00263">
    <property type="entry name" value="HBGFFGF"/>
</dbReference>
<dbReference type="SUPFAM" id="SSF50353">
    <property type="entry name" value="Cytokine"/>
    <property type="match status" value="1"/>
</dbReference>
<dbReference type="FunFam" id="2.80.10.50:FF:000004">
    <property type="entry name" value="Fibroblast growth factor"/>
    <property type="match status" value="1"/>
</dbReference>
<name>A0ABD1JXU8_9TELE</name>
<dbReference type="PRINTS" id="PR00262">
    <property type="entry name" value="IL1HBGF"/>
</dbReference>
<evidence type="ECO:0000256" key="3">
    <source>
        <dbReference type="RuleBase" id="RU049442"/>
    </source>
</evidence>
<dbReference type="Gene3D" id="2.80.10.50">
    <property type="match status" value="1"/>
</dbReference>
<keyword evidence="2" id="KW-0339">Growth factor</keyword>
<dbReference type="SMART" id="SM00442">
    <property type="entry name" value="FGF"/>
    <property type="match status" value="1"/>
</dbReference>
<sequence>MWRWTVSGVCQGKGASSLVLARCTPSPISPLSSLSPISPLSSLSPLSPLSSLSPLSPLSVLLLLLAVVLLGCPSPASATPAGIVPATAATNASATCHSACGRGRHSSARAHNGSVASGRHVRSYNHLQGDVRRRKLFSFQKFFLRIDKSGAVNGTKSKDDPLSILEITSVDVGIVAVRGLHSNYYLAINKKGDVYGAREYGINCKLKERIEENGYNTYASAEWRNRKRQMFVGLSANGRPLRGRKTRRKNSATHFLPIMV</sequence>
<keyword evidence="5" id="KW-1185">Reference proteome</keyword>
<dbReference type="AlphaFoldDB" id="A0ABD1JXU8"/>
<comment type="caution">
    <text evidence="4">The sequence shown here is derived from an EMBL/GenBank/DDBJ whole genome shotgun (WGS) entry which is preliminary data.</text>
</comment>
<reference evidence="4 5" key="1">
    <citation type="submission" date="2024-09" db="EMBL/GenBank/DDBJ databases">
        <title>A chromosome-level genome assembly of Gray's grenadier anchovy, Coilia grayii.</title>
        <authorList>
            <person name="Fu Z."/>
        </authorList>
    </citation>
    <scope>NUCLEOTIDE SEQUENCE [LARGE SCALE GENOMIC DNA]</scope>
    <source>
        <strain evidence="4">G4</strain>
        <tissue evidence="4">Muscle</tissue>
    </source>
</reference>
<evidence type="ECO:0000256" key="1">
    <source>
        <dbReference type="ARBA" id="ARBA00007936"/>
    </source>
</evidence>
<dbReference type="Proteomes" id="UP001591681">
    <property type="component" value="Unassembled WGS sequence"/>
</dbReference>
<dbReference type="Pfam" id="PF00167">
    <property type="entry name" value="FGF"/>
    <property type="match status" value="1"/>
</dbReference>
<dbReference type="CDD" id="cd23306">
    <property type="entry name" value="beta-trefoil_FGF7-like"/>
    <property type="match status" value="1"/>
</dbReference>
<proteinExistence type="inferred from homology"/>
<evidence type="ECO:0000313" key="4">
    <source>
        <dbReference type="EMBL" id="KAL2091720.1"/>
    </source>
</evidence>
<protein>
    <recommendedName>
        <fullName evidence="3">Fibroblast growth factor</fullName>
        <shortName evidence="3">FGF</shortName>
    </recommendedName>
</protein>
<evidence type="ECO:0000256" key="2">
    <source>
        <dbReference type="ARBA" id="ARBA00023030"/>
    </source>
</evidence>
<gene>
    <name evidence="4" type="ORF">ACEWY4_011518</name>
</gene>
<dbReference type="EMBL" id="JBHFQA010000010">
    <property type="protein sequence ID" value="KAL2091720.1"/>
    <property type="molecule type" value="Genomic_DNA"/>
</dbReference>
<comment type="similarity">
    <text evidence="1 3">Belongs to the heparin-binding growth factors family.</text>
</comment>